<evidence type="ECO:0000313" key="2">
    <source>
        <dbReference type="Proteomes" id="UP000762676"/>
    </source>
</evidence>
<gene>
    <name evidence="1" type="ORF">ElyMa_003314900</name>
</gene>
<dbReference type="EMBL" id="BMAT01006826">
    <property type="protein sequence ID" value="GFS20520.1"/>
    <property type="molecule type" value="Genomic_DNA"/>
</dbReference>
<organism evidence="1 2">
    <name type="scientific">Elysia marginata</name>
    <dbReference type="NCBI Taxonomy" id="1093978"/>
    <lineage>
        <taxon>Eukaryota</taxon>
        <taxon>Metazoa</taxon>
        <taxon>Spiralia</taxon>
        <taxon>Lophotrochozoa</taxon>
        <taxon>Mollusca</taxon>
        <taxon>Gastropoda</taxon>
        <taxon>Heterobranchia</taxon>
        <taxon>Euthyneura</taxon>
        <taxon>Panpulmonata</taxon>
        <taxon>Sacoglossa</taxon>
        <taxon>Placobranchoidea</taxon>
        <taxon>Plakobranchidae</taxon>
        <taxon>Elysia</taxon>
    </lineage>
</organism>
<dbReference type="AlphaFoldDB" id="A0AAV4JDT1"/>
<name>A0AAV4JDT1_9GAST</name>
<reference evidence="1 2" key="1">
    <citation type="journal article" date="2021" name="Elife">
        <title>Chloroplast acquisition without the gene transfer in kleptoplastic sea slugs, Plakobranchus ocellatus.</title>
        <authorList>
            <person name="Maeda T."/>
            <person name="Takahashi S."/>
            <person name="Yoshida T."/>
            <person name="Shimamura S."/>
            <person name="Takaki Y."/>
            <person name="Nagai Y."/>
            <person name="Toyoda A."/>
            <person name="Suzuki Y."/>
            <person name="Arimoto A."/>
            <person name="Ishii H."/>
            <person name="Satoh N."/>
            <person name="Nishiyama T."/>
            <person name="Hasebe M."/>
            <person name="Maruyama T."/>
            <person name="Minagawa J."/>
            <person name="Obokata J."/>
            <person name="Shigenobu S."/>
        </authorList>
    </citation>
    <scope>NUCLEOTIDE SEQUENCE [LARGE SCALE GENOMIC DNA]</scope>
</reference>
<dbReference type="Proteomes" id="UP000762676">
    <property type="component" value="Unassembled WGS sequence"/>
</dbReference>
<protein>
    <submittedName>
        <fullName evidence="1">Uncharacterized protein</fullName>
    </submittedName>
</protein>
<sequence length="120" mass="13150">MVDGLTGPVSQSCAVKPTLTTRVITSYVIVVGAQGLYYSQFYNRLCHATLPAHGASQPAGTRQCIHVCLLWQRRSLTPELSLFDSTPRGGSLIRDPHCSFFCVVLIDKIIAETNLKEAKN</sequence>
<comment type="caution">
    <text evidence="1">The sequence shown here is derived from an EMBL/GenBank/DDBJ whole genome shotgun (WGS) entry which is preliminary data.</text>
</comment>
<keyword evidence="2" id="KW-1185">Reference proteome</keyword>
<evidence type="ECO:0000313" key="1">
    <source>
        <dbReference type="EMBL" id="GFS20520.1"/>
    </source>
</evidence>
<accession>A0AAV4JDT1</accession>
<proteinExistence type="predicted"/>